<keyword evidence="3" id="KW-1185">Reference proteome</keyword>
<sequence length="132" mass="14353">MRSVFRLFCLIPVLGVSFVFSLTSLATDDDHLVSGDIGSVTSDFYYEGNPPYGDETVAGWDLISEPTNAITGLWGNKTGLFVPSPYGNYGVGRSSTQPTTYVQIYGNQTGICLDVQPGEVASQTYNPNVKYY</sequence>
<dbReference type="AlphaFoldDB" id="A0A6P1M9D5"/>
<gene>
    <name evidence="2" type="ORF">GT409_06770</name>
</gene>
<reference evidence="2 3" key="1">
    <citation type="submission" date="2020-01" db="EMBL/GenBank/DDBJ databases">
        <title>Ponticoccus aerotolerans gen. nov., sp. nov., an anaerobic bacterium and proposal of Ponticoccusceae fam. nov., Ponticoccusles ord. nov. and Ponticoccuse classis nov. in the phylum Kiritimatiellaeota.</title>
        <authorList>
            <person name="Zhou L.Y."/>
            <person name="Du Z.J."/>
        </authorList>
    </citation>
    <scope>NUCLEOTIDE SEQUENCE [LARGE SCALE GENOMIC DNA]</scope>
    <source>
        <strain evidence="2 3">S-5007</strain>
    </source>
</reference>
<proteinExistence type="predicted"/>
<dbReference type="KEGG" id="taer:GT409_06770"/>
<feature type="chain" id="PRO_5027012498" evidence="1">
    <location>
        <begin position="27"/>
        <end position="132"/>
    </location>
</feature>
<accession>A0A6P1M9D5</accession>
<evidence type="ECO:0000313" key="3">
    <source>
        <dbReference type="Proteomes" id="UP000464954"/>
    </source>
</evidence>
<name>A0A6P1M9D5_9BACT</name>
<keyword evidence="1" id="KW-0732">Signal</keyword>
<dbReference type="Proteomes" id="UP000464954">
    <property type="component" value="Chromosome"/>
</dbReference>
<evidence type="ECO:0000256" key="1">
    <source>
        <dbReference type="SAM" id="SignalP"/>
    </source>
</evidence>
<protein>
    <submittedName>
        <fullName evidence="2">Uncharacterized protein</fullName>
    </submittedName>
</protein>
<organism evidence="2 3">
    <name type="scientific">Tichowtungia aerotolerans</name>
    <dbReference type="NCBI Taxonomy" id="2697043"/>
    <lineage>
        <taxon>Bacteria</taxon>
        <taxon>Pseudomonadati</taxon>
        <taxon>Kiritimatiellota</taxon>
        <taxon>Tichowtungiia</taxon>
        <taxon>Tichowtungiales</taxon>
        <taxon>Tichowtungiaceae</taxon>
        <taxon>Tichowtungia</taxon>
    </lineage>
</organism>
<feature type="signal peptide" evidence="1">
    <location>
        <begin position="1"/>
        <end position="26"/>
    </location>
</feature>
<evidence type="ECO:0000313" key="2">
    <source>
        <dbReference type="EMBL" id="QHI69164.1"/>
    </source>
</evidence>
<dbReference type="RefSeq" id="WP_160628195.1">
    <property type="nucleotide sequence ID" value="NZ_CP047593.1"/>
</dbReference>
<dbReference type="EMBL" id="CP047593">
    <property type="protein sequence ID" value="QHI69164.1"/>
    <property type="molecule type" value="Genomic_DNA"/>
</dbReference>